<evidence type="ECO:0000256" key="1">
    <source>
        <dbReference type="SAM" id="MobiDB-lite"/>
    </source>
</evidence>
<name>A0A4Z2G9V3_9TELE</name>
<dbReference type="Proteomes" id="UP000314294">
    <property type="component" value="Unassembled WGS sequence"/>
</dbReference>
<feature type="region of interest" description="Disordered" evidence="1">
    <location>
        <begin position="1"/>
        <end position="23"/>
    </location>
</feature>
<gene>
    <name evidence="2" type="ORF">EYF80_039809</name>
</gene>
<evidence type="ECO:0000313" key="2">
    <source>
        <dbReference type="EMBL" id="TNN50001.1"/>
    </source>
</evidence>
<organism evidence="2 3">
    <name type="scientific">Liparis tanakae</name>
    <name type="common">Tanaka's snailfish</name>
    <dbReference type="NCBI Taxonomy" id="230148"/>
    <lineage>
        <taxon>Eukaryota</taxon>
        <taxon>Metazoa</taxon>
        <taxon>Chordata</taxon>
        <taxon>Craniata</taxon>
        <taxon>Vertebrata</taxon>
        <taxon>Euteleostomi</taxon>
        <taxon>Actinopterygii</taxon>
        <taxon>Neopterygii</taxon>
        <taxon>Teleostei</taxon>
        <taxon>Neoteleostei</taxon>
        <taxon>Acanthomorphata</taxon>
        <taxon>Eupercaria</taxon>
        <taxon>Perciformes</taxon>
        <taxon>Cottioidei</taxon>
        <taxon>Cottales</taxon>
        <taxon>Liparidae</taxon>
        <taxon>Liparis</taxon>
    </lineage>
</organism>
<keyword evidence="3" id="KW-1185">Reference proteome</keyword>
<reference evidence="2 3" key="1">
    <citation type="submission" date="2019-03" db="EMBL/GenBank/DDBJ databases">
        <title>First draft genome of Liparis tanakae, snailfish: a comprehensive survey of snailfish specific genes.</title>
        <authorList>
            <person name="Kim W."/>
            <person name="Song I."/>
            <person name="Jeong J.-H."/>
            <person name="Kim D."/>
            <person name="Kim S."/>
            <person name="Ryu S."/>
            <person name="Song J.Y."/>
            <person name="Lee S.K."/>
        </authorList>
    </citation>
    <scope>NUCLEOTIDE SEQUENCE [LARGE SCALE GENOMIC DNA]</scope>
    <source>
        <tissue evidence="2">Muscle</tissue>
    </source>
</reference>
<dbReference type="AlphaFoldDB" id="A0A4Z2G9V3"/>
<accession>A0A4Z2G9V3</accession>
<protein>
    <submittedName>
        <fullName evidence="2">Uncharacterized protein</fullName>
    </submittedName>
</protein>
<feature type="region of interest" description="Disordered" evidence="1">
    <location>
        <begin position="45"/>
        <end position="72"/>
    </location>
</feature>
<evidence type="ECO:0000313" key="3">
    <source>
        <dbReference type="Proteomes" id="UP000314294"/>
    </source>
</evidence>
<sequence length="72" mass="8113">MSWLGTRARRRRTDSAPSLTASYSVSRDAEETFILLLSSNDIEPLEEEQTGRKGLWTPPEPRGAAQRQCVHV</sequence>
<proteinExistence type="predicted"/>
<dbReference type="EMBL" id="SRLO01000634">
    <property type="protein sequence ID" value="TNN50001.1"/>
    <property type="molecule type" value="Genomic_DNA"/>
</dbReference>
<comment type="caution">
    <text evidence="2">The sequence shown here is derived from an EMBL/GenBank/DDBJ whole genome shotgun (WGS) entry which is preliminary data.</text>
</comment>